<keyword evidence="1" id="KW-0472">Membrane</keyword>
<dbReference type="EMBL" id="SNWR01000001">
    <property type="protein sequence ID" value="TDO40927.1"/>
    <property type="molecule type" value="Genomic_DNA"/>
</dbReference>
<dbReference type="NCBIfam" id="NF038083">
    <property type="entry name" value="CU044_5270_fam"/>
    <property type="match status" value="1"/>
</dbReference>
<feature type="transmembrane region" description="Helical" evidence="1">
    <location>
        <begin position="41"/>
        <end position="63"/>
    </location>
</feature>
<evidence type="ECO:0000313" key="3">
    <source>
        <dbReference type="Proteomes" id="UP000294901"/>
    </source>
</evidence>
<proteinExistence type="predicted"/>
<evidence type="ECO:0000313" key="2">
    <source>
        <dbReference type="EMBL" id="TDO40927.1"/>
    </source>
</evidence>
<dbReference type="OrthoDB" id="3612087at2"/>
<sequence length="306" mass="32992">MNDLDLMEKFRADVPPPAPGVLANARSAMFRAEPARSRTRWVWRSAPVAALAVAVGVAGVVALPGEQAGPASSPQEQAPEAVRVLRLAAAEARRETPLKARSDQFVYVESRVAWAGAAANDKPSGSKRPAYQPPVEKLRRVWLSVDGSRAGLLSEPGEADWPLDAGQRAYRDELPTDARAMRAYLYRDTANAKGIPADRIAFVKVGDTLREQYLPPASVAALFEAAATIPGTTTVKQTDLAGRRGIAVSRVDQGTRHDLIFDATSYKFLGERDVVVDDTTPYPKNAVTGWTAQLKIAIVDRAGQLP</sequence>
<comment type="caution">
    <text evidence="2">The sequence shown here is derived from an EMBL/GenBank/DDBJ whole genome shotgun (WGS) entry which is preliminary data.</text>
</comment>
<accession>A0A4R6JX56</accession>
<keyword evidence="1" id="KW-1133">Transmembrane helix</keyword>
<protein>
    <recommendedName>
        <fullName evidence="4">CU044_5270 family protein</fullName>
    </recommendedName>
</protein>
<reference evidence="2 3" key="1">
    <citation type="submission" date="2019-03" db="EMBL/GenBank/DDBJ databases">
        <title>Sequencing the genomes of 1000 actinobacteria strains.</title>
        <authorList>
            <person name="Klenk H.-P."/>
        </authorList>
    </citation>
    <scope>NUCLEOTIDE SEQUENCE [LARGE SCALE GENOMIC DNA]</scope>
    <source>
        <strain evidence="2 3">DSM 43805</strain>
    </source>
</reference>
<evidence type="ECO:0008006" key="4">
    <source>
        <dbReference type="Google" id="ProtNLM"/>
    </source>
</evidence>
<evidence type="ECO:0000256" key="1">
    <source>
        <dbReference type="SAM" id="Phobius"/>
    </source>
</evidence>
<keyword evidence="3" id="KW-1185">Reference proteome</keyword>
<dbReference type="InterPro" id="IPR047789">
    <property type="entry name" value="CU044_5270-like"/>
</dbReference>
<dbReference type="RefSeq" id="WP_133875033.1">
    <property type="nucleotide sequence ID" value="NZ_BOMD01000014.1"/>
</dbReference>
<organism evidence="2 3">
    <name type="scientific">Paractinoplanes brasiliensis</name>
    <dbReference type="NCBI Taxonomy" id="52695"/>
    <lineage>
        <taxon>Bacteria</taxon>
        <taxon>Bacillati</taxon>
        <taxon>Actinomycetota</taxon>
        <taxon>Actinomycetes</taxon>
        <taxon>Micromonosporales</taxon>
        <taxon>Micromonosporaceae</taxon>
        <taxon>Paractinoplanes</taxon>
    </lineage>
</organism>
<dbReference type="AlphaFoldDB" id="A0A4R6JX56"/>
<gene>
    <name evidence="2" type="ORF">C8E87_4648</name>
</gene>
<dbReference type="Proteomes" id="UP000294901">
    <property type="component" value="Unassembled WGS sequence"/>
</dbReference>
<name>A0A4R6JX56_9ACTN</name>
<keyword evidence="1" id="KW-0812">Transmembrane</keyword>